<dbReference type="Pfam" id="PF02754">
    <property type="entry name" value="CCG"/>
    <property type="match status" value="2"/>
</dbReference>
<reference evidence="3 4" key="1">
    <citation type="submission" date="2010-08" db="EMBL/GenBank/DDBJ databases">
        <title>The draft genome of Desulfovibrio fructosovorans JJ.</title>
        <authorList>
            <consortium name="US DOE Joint Genome Institute (JGI-PGF)"/>
            <person name="Lucas S."/>
            <person name="Copeland A."/>
            <person name="Lapidus A."/>
            <person name="Cheng J.-F."/>
            <person name="Bruce D."/>
            <person name="Goodwin L."/>
            <person name="Pitluck S."/>
            <person name="Land M.L."/>
            <person name="Hauser L."/>
            <person name="Chang Y.-J."/>
            <person name="Jeffries C."/>
            <person name="Wall J.D."/>
            <person name="Stahl D.A."/>
            <person name="Arkin A.P."/>
            <person name="Dehal P."/>
            <person name="Stolyar S.M."/>
            <person name="Hazen T.C."/>
            <person name="Woyke T.J."/>
        </authorList>
    </citation>
    <scope>NUCLEOTIDE SEQUENCE [LARGE SCALE GENOMIC DNA]</scope>
    <source>
        <strain evidence="3 4">JJ</strain>
    </source>
</reference>
<sequence>MKYAYYPGCSLMESAVEFDQATRAMLERLDVTIEEIPDWTCCGASAVDSVSQSLGHALPARNLALAEKHLPGLDILMPCAACYLNHLKLTRQATGAVTREVNHLLADEGLTYTGKGGRVRHLLDVLTRDVGPDVIKAKVTRELAGLVVAPYYGCQVLRPYSVFDDPEHPRSMEPIIEALGATVHPWRRGNVCCGASLMATHKGAALASVTAILKAAAGADVIVTVCSMCQMNLDAYQAQALGHGASAVTVLYLPQLVGLALGLSPREVLMEKNLAINPVFTSKLEQTGAARAVS</sequence>
<gene>
    <name evidence="3" type="ORF">DesfrDRAFT_1885</name>
</gene>
<dbReference type="AlphaFoldDB" id="E1JW86"/>
<dbReference type="eggNOG" id="COG2048">
    <property type="taxonomic scope" value="Bacteria"/>
</dbReference>
<proteinExistence type="predicted"/>
<keyword evidence="1 3" id="KW-0560">Oxidoreductase</keyword>
<evidence type="ECO:0000256" key="1">
    <source>
        <dbReference type="ARBA" id="ARBA00023002"/>
    </source>
</evidence>
<evidence type="ECO:0000313" key="3">
    <source>
        <dbReference type="EMBL" id="EFL51446.1"/>
    </source>
</evidence>
<dbReference type="Proteomes" id="UP000006250">
    <property type="component" value="Unassembled WGS sequence"/>
</dbReference>
<dbReference type="STRING" id="596151.DesfrDRAFT_1885"/>
<dbReference type="PANTHER" id="PTHR42947">
    <property type="entry name" value="COB--COM HETERODISULFIDE REDUCTASE SUBUNIT B 1"/>
    <property type="match status" value="1"/>
</dbReference>
<dbReference type="Gene3D" id="1.20.1050.140">
    <property type="match status" value="1"/>
</dbReference>
<dbReference type="InterPro" id="IPR051278">
    <property type="entry name" value="HdrB/HdrD_reductase"/>
</dbReference>
<organism evidence="3 4">
    <name type="scientific">Solidesulfovibrio fructosivorans JJ]</name>
    <dbReference type="NCBI Taxonomy" id="596151"/>
    <lineage>
        <taxon>Bacteria</taxon>
        <taxon>Pseudomonadati</taxon>
        <taxon>Thermodesulfobacteriota</taxon>
        <taxon>Desulfovibrionia</taxon>
        <taxon>Desulfovibrionales</taxon>
        <taxon>Desulfovibrionaceae</taxon>
        <taxon>Solidesulfovibrio</taxon>
    </lineage>
</organism>
<protein>
    <submittedName>
        <fullName evidence="3">CoB--CoM heterodisulfide reductase</fullName>
        <ecNumber evidence="3">1.8.98.1</ecNumber>
    </submittedName>
</protein>
<comment type="caution">
    <text evidence="3">The sequence shown here is derived from an EMBL/GenBank/DDBJ whole genome shotgun (WGS) entry which is preliminary data.</text>
</comment>
<dbReference type="EMBL" id="AECZ01000010">
    <property type="protein sequence ID" value="EFL51446.1"/>
    <property type="molecule type" value="Genomic_DNA"/>
</dbReference>
<dbReference type="InterPro" id="IPR004017">
    <property type="entry name" value="Cys_rich_dom"/>
</dbReference>
<dbReference type="RefSeq" id="WP_005993267.1">
    <property type="nucleotide sequence ID" value="NZ_AECZ01000010.1"/>
</dbReference>
<keyword evidence="4" id="KW-1185">Reference proteome</keyword>
<dbReference type="EC" id="1.8.98.1" evidence="3"/>
<evidence type="ECO:0000313" key="4">
    <source>
        <dbReference type="Proteomes" id="UP000006250"/>
    </source>
</evidence>
<dbReference type="GO" id="GO:0051912">
    <property type="term" value="F:CoB--CoM heterodisulfide reductase activity"/>
    <property type="evidence" value="ECO:0007669"/>
    <property type="project" value="UniProtKB-EC"/>
</dbReference>
<feature type="domain" description="Cysteine-rich" evidence="2">
    <location>
        <begin position="3"/>
        <end position="84"/>
    </location>
</feature>
<evidence type="ECO:0000259" key="2">
    <source>
        <dbReference type="Pfam" id="PF02754"/>
    </source>
</evidence>
<name>E1JW86_SOLFR</name>
<feature type="domain" description="Cysteine-rich" evidence="2">
    <location>
        <begin position="148"/>
        <end position="234"/>
    </location>
</feature>
<dbReference type="PANTHER" id="PTHR42947:SF1">
    <property type="entry name" value="COB--COM HETERODISULFIDE REDUCTASE SUBUNIT B 1"/>
    <property type="match status" value="1"/>
</dbReference>
<accession>E1JW86</accession>
<dbReference type="OrthoDB" id="9777685at2"/>